<name>A0A2B4SUY0_STYPI</name>
<dbReference type="AlphaFoldDB" id="A0A2B4SUY0"/>
<protein>
    <recommendedName>
        <fullName evidence="2">Protein HGH1 homolog</fullName>
    </recommendedName>
</protein>
<accession>A0A2B4SUY0</accession>
<dbReference type="STRING" id="50429.A0A2B4SUY0"/>
<dbReference type="InterPro" id="IPR007206">
    <property type="entry name" value="Protein_HGH1_C"/>
</dbReference>
<gene>
    <name evidence="5" type="primary">fam203a</name>
    <name evidence="5" type="ORF">AWC38_SpisGene2183</name>
</gene>
<comment type="caution">
    <text evidence="5">The sequence shown here is derived from an EMBL/GenBank/DDBJ whole genome shotgun (WGS) entry which is preliminary data.</text>
</comment>
<dbReference type="InterPro" id="IPR011989">
    <property type="entry name" value="ARM-like"/>
</dbReference>
<evidence type="ECO:0000256" key="1">
    <source>
        <dbReference type="ARBA" id="ARBA00006712"/>
    </source>
</evidence>
<dbReference type="InterPro" id="IPR039717">
    <property type="entry name" value="Hgh1"/>
</dbReference>
<feature type="domain" description="Protein HGH1 C-terminal" evidence="4">
    <location>
        <begin position="278"/>
        <end position="330"/>
    </location>
</feature>
<evidence type="ECO:0000313" key="6">
    <source>
        <dbReference type="Proteomes" id="UP000225706"/>
    </source>
</evidence>
<keyword evidence="6" id="KW-1185">Reference proteome</keyword>
<evidence type="ECO:0000313" key="5">
    <source>
        <dbReference type="EMBL" id="PFX32979.1"/>
    </source>
</evidence>
<evidence type="ECO:0000256" key="2">
    <source>
        <dbReference type="ARBA" id="ARBA00014076"/>
    </source>
</evidence>
<dbReference type="Pfam" id="PF04064">
    <property type="entry name" value="DUF384"/>
    <property type="match status" value="1"/>
</dbReference>
<evidence type="ECO:0000259" key="4">
    <source>
        <dbReference type="Pfam" id="PF04064"/>
    </source>
</evidence>
<dbReference type="Proteomes" id="UP000225706">
    <property type="component" value="Unassembled WGS sequence"/>
</dbReference>
<dbReference type="OrthoDB" id="338814at2759"/>
<dbReference type="InterPro" id="IPR007205">
    <property type="entry name" value="Protein_HGH1_N"/>
</dbReference>
<proteinExistence type="inferred from homology"/>
<comment type="similarity">
    <text evidence="1">Belongs to the HGH1 family.</text>
</comment>
<dbReference type="SUPFAM" id="SSF48371">
    <property type="entry name" value="ARM repeat"/>
    <property type="match status" value="1"/>
</dbReference>
<sequence length="360" mass="41253">MADQIDQKAVKELLPFLSLNARGDVKSLALDYILGLSGSDSGKNFLNQNEEYLRSLLELTRDSNSNISRDAFSTIVNLSAELAISDKLLKFNIIEPFLSYALKKSSQHADKVAMILSNVTRTESGCREVLKVTNMSEECSFYNIVEILCKEKFNPSAELNYLATFLSNLTQLQESRDYILDRDRCVIQRLLPFTTYSASLVKRRGIVAVLKNCCFETRSHQWLLSDAVDILPHLLLPLTGPEEFSEDEMEKLPPDLQYMDDNKERECDPDIRNMLLEALLQLCSTKHGREVLRKFNVYVILKELFNWEVDEKAKKSCENVIQVLIADEPEPSMQDLKQVQIPEEVKKKFDEEPQTNVENL</sequence>
<evidence type="ECO:0000259" key="3">
    <source>
        <dbReference type="Pfam" id="PF04063"/>
    </source>
</evidence>
<dbReference type="EMBL" id="LSMT01000017">
    <property type="protein sequence ID" value="PFX32979.1"/>
    <property type="molecule type" value="Genomic_DNA"/>
</dbReference>
<dbReference type="InterPro" id="IPR016024">
    <property type="entry name" value="ARM-type_fold"/>
</dbReference>
<reference evidence="6" key="1">
    <citation type="journal article" date="2017" name="bioRxiv">
        <title>Comparative analysis of the genomes of Stylophora pistillata and Acropora digitifera provides evidence for extensive differences between species of corals.</title>
        <authorList>
            <person name="Voolstra C.R."/>
            <person name="Li Y."/>
            <person name="Liew Y.J."/>
            <person name="Baumgarten S."/>
            <person name="Zoccola D."/>
            <person name="Flot J.-F."/>
            <person name="Tambutte S."/>
            <person name="Allemand D."/>
            <person name="Aranda M."/>
        </authorList>
    </citation>
    <scope>NUCLEOTIDE SEQUENCE [LARGE SCALE GENOMIC DNA]</scope>
</reference>
<dbReference type="PANTHER" id="PTHR13387:SF9">
    <property type="entry name" value="PROTEIN HGH1 HOMOLOG"/>
    <property type="match status" value="1"/>
</dbReference>
<feature type="domain" description="Protein HGH1 N-terminal" evidence="3">
    <location>
        <begin position="101"/>
        <end position="272"/>
    </location>
</feature>
<dbReference type="Gene3D" id="1.25.10.10">
    <property type="entry name" value="Leucine-rich Repeat Variant"/>
    <property type="match status" value="1"/>
</dbReference>
<organism evidence="5 6">
    <name type="scientific">Stylophora pistillata</name>
    <name type="common">Smooth cauliflower coral</name>
    <dbReference type="NCBI Taxonomy" id="50429"/>
    <lineage>
        <taxon>Eukaryota</taxon>
        <taxon>Metazoa</taxon>
        <taxon>Cnidaria</taxon>
        <taxon>Anthozoa</taxon>
        <taxon>Hexacorallia</taxon>
        <taxon>Scleractinia</taxon>
        <taxon>Astrocoeniina</taxon>
        <taxon>Pocilloporidae</taxon>
        <taxon>Stylophora</taxon>
    </lineage>
</organism>
<dbReference type="Pfam" id="PF04063">
    <property type="entry name" value="DUF383"/>
    <property type="match status" value="1"/>
</dbReference>
<dbReference type="PANTHER" id="PTHR13387">
    <property type="entry name" value="PROTEIN HGH1 HOMOLOG"/>
    <property type="match status" value="1"/>
</dbReference>